<dbReference type="Gene3D" id="2.40.420.20">
    <property type="match status" value="1"/>
</dbReference>
<sequence length="416" mass="45787">MNESSERSARGPDTSIGEKTGASLLYAAALRGRIARYALATSGVLFAIAVALIVYANRPIAVEVASIEKNVPIRVFGLGTVEARVMSKIGFEVGATLVELHADHGDRVTKGQVLARLASSEQEAKVAKARAALLIAETNINRADANLERARAVMAQRQEANRRKQALVARSIVTKQVAEEAFRDEAVARADVAVADSEIASAKAQLADARAQYQFEETMLRHRTLTAPYDAVIMERHKELGSVVKAGDPIFTLIAADTYWGLAHVDEARAGFIQEGQHVDARLRSRPQDAFTGRVARIGLESDRITEERRVLIKGDNPPFRVYLGEQVEVWITVAQLDRAILVPEAVVQGYDGRQGRVWTVESGRLRRRLVKFRHRTEDARLEIVDGLPGDARVVANLESGLREGRFIWTIEASKK</sequence>
<evidence type="ECO:0000256" key="3">
    <source>
        <dbReference type="SAM" id="Phobius"/>
    </source>
</evidence>
<dbReference type="InterPro" id="IPR006143">
    <property type="entry name" value="RND_pump_MFP"/>
</dbReference>
<dbReference type="NCBIfam" id="TIGR01730">
    <property type="entry name" value="RND_mfp"/>
    <property type="match status" value="1"/>
</dbReference>
<dbReference type="InterPro" id="IPR058792">
    <property type="entry name" value="Beta-barrel_RND_2"/>
</dbReference>
<reference evidence="7 9" key="2">
    <citation type="journal article" date="2021" name="AMB Express">
        <title>Isolation and characterisation of Methylocystis spp. for poly-3-hydroxybutyrate production using waste methane feedstocks.</title>
        <authorList>
            <person name="Rumah B.L."/>
            <person name="Stead C.E."/>
            <person name="Claxton Stevens B.H."/>
            <person name="Minton N.P."/>
            <person name="Grosse-Honebrink A."/>
            <person name="Zhang Y."/>
        </authorList>
    </citation>
    <scope>NUCLEOTIDE SEQUENCE [LARGE SCALE GENOMIC DNA]</scope>
    <source>
        <strain evidence="7 9">BRCS1</strain>
        <plasmid evidence="7 9">unnamed2</plasmid>
    </source>
</reference>
<keyword evidence="3" id="KW-1133">Transmembrane helix</keyword>
<keyword evidence="6" id="KW-0614">Plasmid</keyword>
<keyword evidence="3" id="KW-0472">Membrane</keyword>
<name>A0A3G8MD34_9HYPH</name>
<dbReference type="EMBL" id="CP034088">
    <property type="protein sequence ID" value="AZG79090.1"/>
    <property type="molecule type" value="Genomic_DNA"/>
</dbReference>
<evidence type="ECO:0000259" key="4">
    <source>
        <dbReference type="Pfam" id="PF25954"/>
    </source>
</evidence>
<dbReference type="Pfam" id="PF25973">
    <property type="entry name" value="BSH_CzcB"/>
    <property type="match status" value="1"/>
</dbReference>
<evidence type="ECO:0000313" key="7">
    <source>
        <dbReference type="EMBL" id="QGM95884.1"/>
    </source>
</evidence>
<dbReference type="Proteomes" id="UP000424673">
    <property type="component" value="Plasmid unnamed2"/>
</dbReference>
<dbReference type="Gene3D" id="1.10.287.470">
    <property type="entry name" value="Helix hairpin bin"/>
    <property type="match status" value="1"/>
</dbReference>
<keyword evidence="9" id="KW-1185">Reference proteome</keyword>
<dbReference type="PANTHER" id="PTHR30469">
    <property type="entry name" value="MULTIDRUG RESISTANCE PROTEIN MDTA"/>
    <property type="match status" value="1"/>
</dbReference>
<evidence type="ECO:0000256" key="2">
    <source>
        <dbReference type="SAM" id="Coils"/>
    </source>
</evidence>
<dbReference type="Pfam" id="PF25954">
    <property type="entry name" value="Beta-barrel_RND_2"/>
    <property type="match status" value="1"/>
</dbReference>
<dbReference type="SUPFAM" id="SSF111369">
    <property type="entry name" value="HlyD-like secretion proteins"/>
    <property type="match status" value="1"/>
</dbReference>
<accession>A0A3G8MD34</accession>
<evidence type="ECO:0000259" key="5">
    <source>
        <dbReference type="Pfam" id="PF25973"/>
    </source>
</evidence>
<gene>
    <name evidence="6" type="ORF">EHO51_20065</name>
    <name evidence="7" type="ORF">F7D13_17460</name>
</gene>
<dbReference type="PANTHER" id="PTHR30469:SF15">
    <property type="entry name" value="HLYD FAMILY OF SECRETION PROTEINS"/>
    <property type="match status" value="1"/>
</dbReference>
<geneLocation type="plasmid" evidence="8">
    <name>pgw6_2</name>
</geneLocation>
<feature type="domain" description="CusB-like beta-barrel" evidence="4">
    <location>
        <begin position="260"/>
        <end position="322"/>
    </location>
</feature>
<geneLocation type="plasmid" evidence="7 9">
    <name>unnamed2</name>
</geneLocation>
<keyword evidence="2" id="KW-0175">Coiled coil</keyword>
<evidence type="ECO:0000313" key="8">
    <source>
        <dbReference type="Proteomes" id="UP000273982"/>
    </source>
</evidence>
<dbReference type="GO" id="GO:1990281">
    <property type="term" value="C:efflux pump complex"/>
    <property type="evidence" value="ECO:0007669"/>
    <property type="project" value="TreeGrafter"/>
</dbReference>
<feature type="transmembrane region" description="Helical" evidence="3">
    <location>
        <begin position="37"/>
        <end position="56"/>
    </location>
</feature>
<dbReference type="GO" id="GO:0015562">
    <property type="term" value="F:efflux transmembrane transporter activity"/>
    <property type="evidence" value="ECO:0007669"/>
    <property type="project" value="TreeGrafter"/>
</dbReference>
<dbReference type="KEGG" id="mros:EHO51_20065"/>
<dbReference type="Gene3D" id="2.40.50.100">
    <property type="match status" value="1"/>
</dbReference>
<protein>
    <submittedName>
        <fullName evidence="6">Efflux RND transporter periplasmic adaptor subunit</fullName>
    </submittedName>
</protein>
<keyword evidence="3" id="KW-0812">Transmembrane</keyword>
<evidence type="ECO:0000256" key="1">
    <source>
        <dbReference type="ARBA" id="ARBA00009477"/>
    </source>
</evidence>
<comment type="similarity">
    <text evidence="1">Belongs to the membrane fusion protein (MFP) (TC 8.A.1) family.</text>
</comment>
<dbReference type="InterPro" id="IPR058647">
    <property type="entry name" value="BSH_CzcB-like"/>
</dbReference>
<dbReference type="AlphaFoldDB" id="A0A3G8MD34"/>
<organism evidence="6 8">
    <name type="scientific">Methylocystis rosea</name>
    <dbReference type="NCBI Taxonomy" id="173366"/>
    <lineage>
        <taxon>Bacteria</taxon>
        <taxon>Pseudomonadati</taxon>
        <taxon>Pseudomonadota</taxon>
        <taxon>Alphaproteobacteria</taxon>
        <taxon>Hyphomicrobiales</taxon>
        <taxon>Methylocystaceae</taxon>
        <taxon>Methylocystis</taxon>
    </lineage>
</organism>
<dbReference type="Proteomes" id="UP000273982">
    <property type="component" value="Plasmid pGW6_2"/>
</dbReference>
<evidence type="ECO:0000313" key="6">
    <source>
        <dbReference type="EMBL" id="AZG79090.1"/>
    </source>
</evidence>
<dbReference type="Gene3D" id="2.40.30.170">
    <property type="match status" value="1"/>
</dbReference>
<evidence type="ECO:0000313" key="9">
    <source>
        <dbReference type="Proteomes" id="UP000424673"/>
    </source>
</evidence>
<proteinExistence type="inferred from homology"/>
<dbReference type="EMBL" id="CP044330">
    <property type="protein sequence ID" value="QGM95884.1"/>
    <property type="molecule type" value="Genomic_DNA"/>
</dbReference>
<geneLocation type="plasmid" evidence="6">
    <name>pGW6_2</name>
</geneLocation>
<reference evidence="6 8" key="1">
    <citation type="submission" date="2018-11" db="EMBL/GenBank/DDBJ databases">
        <title>Genome squencing of methanotrophic bacteria isolated from alkaline groundwater in Korea.</title>
        <authorList>
            <person name="Nguyen L.N."/>
        </authorList>
    </citation>
    <scope>NUCLEOTIDE SEQUENCE [LARGE SCALE GENOMIC DNA]</scope>
    <source>
        <strain evidence="6 8">GW6</strain>
        <plasmid evidence="6">pGW6_2</plasmid>
        <plasmid evidence="8">pgw6_2</plasmid>
    </source>
</reference>
<feature type="coiled-coil region" evidence="2">
    <location>
        <begin position="192"/>
        <end position="219"/>
    </location>
</feature>
<feature type="coiled-coil region" evidence="2">
    <location>
        <begin position="117"/>
        <end position="160"/>
    </location>
</feature>
<dbReference type="RefSeq" id="WP_109026903.1">
    <property type="nucleotide sequence ID" value="NZ_CP034088.1"/>
</dbReference>
<feature type="domain" description="CzcB-like barrel-sandwich hybrid" evidence="5">
    <location>
        <begin position="92"/>
        <end position="253"/>
    </location>
</feature>